<dbReference type="PROSITE" id="PS51085">
    <property type="entry name" value="2FE2S_FER_2"/>
    <property type="match status" value="1"/>
</dbReference>
<dbReference type="SUPFAM" id="SSF56003">
    <property type="entry name" value="Molybdenum cofactor-binding domain"/>
    <property type="match status" value="1"/>
</dbReference>
<dbReference type="Pfam" id="PF20256">
    <property type="entry name" value="MoCoBD_2"/>
    <property type="match status" value="1"/>
</dbReference>
<dbReference type="PANTHER" id="PTHR11908:SF132">
    <property type="entry name" value="ALDEHYDE OXIDASE 1-RELATED"/>
    <property type="match status" value="1"/>
</dbReference>
<dbReference type="InterPro" id="IPR054705">
    <property type="entry name" value="Mop"/>
</dbReference>
<dbReference type="InterPro" id="IPR002888">
    <property type="entry name" value="2Fe-2S-bd"/>
</dbReference>
<evidence type="ECO:0000256" key="2">
    <source>
        <dbReference type="ARBA" id="ARBA00022505"/>
    </source>
</evidence>
<dbReference type="InterPro" id="IPR001041">
    <property type="entry name" value="2Fe-2S_ferredoxin-type"/>
</dbReference>
<dbReference type="Gene3D" id="3.90.1170.50">
    <property type="entry name" value="Aldehyde oxidase/xanthine dehydrogenase, a/b hammerhead"/>
    <property type="match status" value="1"/>
</dbReference>
<dbReference type="SUPFAM" id="SSF54292">
    <property type="entry name" value="2Fe-2S ferredoxin-like"/>
    <property type="match status" value="1"/>
</dbReference>
<protein>
    <submittedName>
        <fullName evidence="7">2Fe-2S iron-sulfur cluster binding domain-containing protein</fullName>
    </submittedName>
</protein>
<proteinExistence type="inferred from homology"/>
<dbReference type="InterPro" id="IPR006058">
    <property type="entry name" value="2Fe2S_fd_BS"/>
</dbReference>
<keyword evidence="4" id="KW-0560">Oxidoreductase</keyword>
<dbReference type="Gene3D" id="3.10.20.30">
    <property type="match status" value="1"/>
</dbReference>
<dbReference type="InterPro" id="IPR016208">
    <property type="entry name" value="Ald_Oxase/xanthine_DH-like"/>
</dbReference>
<dbReference type="InterPro" id="IPR036884">
    <property type="entry name" value="2Fe-2S-bd_dom_sf"/>
</dbReference>
<name>A0A7C4ABM1_9BACT</name>
<accession>A0A7C4ABM1</accession>
<feature type="domain" description="2Fe-2S ferredoxin-type" evidence="6">
    <location>
        <begin position="2"/>
        <end position="79"/>
    </location>
</feature>
<dbReference type="CDD" id="cd00207">
    <property type="entry name" value="fer2"/>
    <property type="match status" value="1"/>
</dbReference>
<keyword evidence="3" id="KW-0479">Metal-binding</keyword>
<evidence type="ECO:0000256" key="3">
    <source>
        <dbReference type="ARBA" id="ARBA00022723"/>
    </source>
</evidence>
<dbReference type="AlphaFoldDB" id="A0A7C4ABM1"/>
<dbReference type="Gene3D" id="1.10.150.120">
    <property type="entry name" value="[2Fe-2S]-binding domain"/>
    <property type="match status" value="1"/>
</dbReference>
<dbReference type="SUPFAM" id="SSF47741">
    <property type="entry name" value="CO dehydrogenase ISP C-domain like"/>
    <property type="match status" value="1"/>
</dbReference>
<evidence type="ECO:0000259" key="6">
    <source>
        <dbReference type="PROSITE" id="PS51085"/>
    </source>
</evidence>
<evidence type="ECO:0000256" key="1">
    <source>
        <dbReference type="ARBA" id="ARBA00006849"/>
    </source>
</evidence>
<dbReference type="GO" id="GO:0051537">
    <property type="term" value="F:2 iron, 2 sulfur cluster binding"/>
    <property type="evidence" value="ECO:0007669"/>
    <property type="project" value="InterPro"/>
</dbReference>
<dbReference type="InterPro" id="IPR037165">
    <property type="entry name" value="AldOxase/xan_DH_Mopterin-bd_sf"/>
</dbReference>
<dbReference type="Gene3D" id="3.30.365.10">
    <property type="entry name" value="Aldehyde oxidase/xanthine dehydrogenase, molybdopterin binding domain"/>
    <property type="match status" value="4"/>
</dbReference>
<dbReference type="SMART" id="SM01008">
    <property type="entry name" value="Ald_Xan_dh_C"/>
    <property type="match status" value="1"/>
</dbReference>
<comment type="similarity">
    <text evidence="1">Belongs to the xanthine dehydrogenase family.</text>
</comment>
<dbReference type="PANTHER" id="PTHR11908">
    <property type="entry name" value="XANTHINE DEHYDROGENASE"/>
    <property type="match status" value="1"/>
</dbReference>
<dbReference type="InterPro" id="IPR036010">
    <property type="entry name" value="2Fe-2S_ferredoxin-like_sf"/>
</dbReference>
<evidence type="ECO:0000256" key="4">
    <source>
        <dbReference type="ARBA" id="ARBA00023002"/>
    </source>
</evidence>
<dbReference type="Pfam" id="PF01799">
    <property type="entry name" value="Fer2_2"/>
    <property type="match status" value="1"/>
</dbReference>
<dbReference type="Pfam" id="PF01315">
    <property type="entry name" value="Ald_Xan_dh_C"/>
    <property type="match status" value="1"/>
</dbReference>
<comment type="caution">
    <text evidence="7">The sequence shown here is derived from an EMBL/GenBank/DDBJ whole genome shotgun (WGS) entry which is preliminary data.</text>
</comment>
<reference evidence="7" key="1">
    <citation type="journal article" date="2020" name="mSystems">
        <title>Genome- and Community-Level Interaction Insights into Carbon Utilization and Element Cycling Functions of Hydrothermarchaeota in Hydrothermal Sediment.</title>
        <authorList>
            <person name="Zhou Z."/>
            <person name="Liu Y."/>
            <person name="Xu W."/>
            <person name="Pan J."/>
            <person name="Luo Z.H."/>
            <person name="Li M."/>
        </authorList>
    </citation>
    <scope>NUCLEOTIDE SEQUENCE [LARGE SCALE GENOMIC DNA]</scope>
    <source>
        <strain evidence="7">SpSt-413</strain>
    </source>
</reference>
<dbReference type="InterPro" id="IPR012675">
    <property type="entry name" value="Beta-grasp_dom_sf"/>
</dbReference>
<evidence type="ECO:0000256" key="5">
    <source>
        <dbReference type="ARBA" id="ARBA00023004"/>
    </source>
</evidence>
<dbReference type="InterPro" id="IPR000674">
    <property type="entry name" value="Ald_Oxase/Xan_DH_a/b"/>
</dbReference>
<sequence>MIKKRLTVNGKTETLVVDQEALLSDVIRGQLKLTGTKVGCGQGQCGACNVILDGKLVRSCITKMKRVADGATVFTIEGLGKPGSLHPLQLAWMVYGAAQCGFCSPGFIVSAKALLDSNAKPTRQDVREWFQKNRNACRCTGYKPLVDAVMAAAQVLRGEMSMGDLAYKLPADGRIWGGLHPRPSAEAKVTGTLDYGADLGLKMPDNTLRLALVQATVSHALIKGIDTSEALTMPGVHSVLTHKDVKGKNRITGLITFPTNKGDGWDRPILCDEKVFQYGDAIAIVCADTEAHARAAAEKVKVTLEELPAYMSAPAAMADDAIEIHPGTPNVYFTQKIVKGEDTKGVFAKADVVVEDDFYVGRQPHLPIEPDVGFAYMEDDGKLVIHSKSIGLHLHLYMIAPGLGVEPDNLVLVQNPAGGTFGYKFSPTMEALVGVAALATGRPVYLCYDYHQQQTYTGKRSPFFMNVRFAADKSGKLLGMESDWSVDHGPYSEFGDLLTLRGAQFIGAGYSIPSIRGEGRTVCTNHAWGSAFRGYGSPQSEFASEVLMDELAEKLGMDPLELRYLNCYRKGDTTPNGQHPEVYSLPEMIDLLRPKYKAACEAARKKSTAEVKRGVGLSLGVYGAGLDGPDSSEVAVELNPDNTVTVFACWEDHGQGADMGALGTAHEALRPLGITPDKIRLVLNDTSLAPNTGPAGGSRSQVMAGKAIIAGCELLLAGMRKADKSFRTYDEMKAEKIATKYSGKWTAPATHCDENGVGNPFSCYMYGLFMAEVAVEIATGKTTVEKMTLVADLGSLCNKLVVDGQMYGGLAQGIGLALTEDFEDIKKHSTLAGAGFPYALQIPDDLEVLYVQSPRPDGPFGASGSGELPLTCPHAAVINAIYNACGVRITKLPALPEKVLAGLQAKA</sequence>
<dbReference type="GO" id="GO:0016491">
    <property type="term" value="F:oxidoreductase activity"/>
    <property type="evidence" value="ECO:0007669"/>
    <property type="project" value="UniProtKB-KW"/>
</dbReference>
<dbReference type="GO" id="GO:0005506">
    <property type="term" value="F:iron ion binding"/>
    <property type="evidence" value="ECO:0007669"/>
    <property type="project" value="InterPro"/>
</dbReference>
<dbReference type="Pfam" id="PF02738">
    <property type="entry name" value="MoCoBD_1"/>
    <property type="match status" value="1"/>
</dbReference>
<keyword evidence="2" id="KW-0500">Molybdenum</keyword>
<dbReference type="InterPro" id="IPR036856">
    <property type="entry name" value="Ald_Oxase/Xan_DH_a/b_sf"/>
</dbReference>
<organism evidence="7">
    <name type="scientific">Fundidesulfovibrio putealis</name>
    <dbReference type="NCBI Taxonomy" id="270496"/>
    <lineage>
        <taxon>Bacteria</taxon>
        <taxon>Pseudomonadati</taxon>
        <taxon>Thermodesulfobacteriota</taxon>
        <taxon>Desulfovibrionia</taxon>
        <taxon>Desulfovibrionales</taxon>
        <taxon>Desulfovibrionaceae</taxon>
        <taxon>Fundidesulfovibrio</taxon>
    </lineage>
</organism>
<evidence type="ECO:0000313" key="7">
    <source>
        <dbReference type="EMBL" id="HGG91691.1"/>
    </source>
</evidence>
<dbReference type="Pfam" id="PF00111">
    <property type="entry name" value="Fer2"/>
    <property type="match status" value="1"/>
</dbReference>
<keyword evidence="5" id="KW-0408">Iron</keyword>
<dbReference type="SUPFAM" id="SSF54665">
    <property type="entry name" value="CO dehydrogenase molybdoprotein N-domain-like"/>
    <property type="match status" value="1"/>
</dbReference>
<dbReference type="InterPro" id="IPR008274">
    <property type="entry name" value="AldOxase/xan_DH_MoCoBD1"/>
</dbReference>
<dbReference type="PROSITE" id="PS00197">
    <property type="entry name" value="2FE2S_FER_1"/>
    <property type="match status" value="1"/>
</dbReference>
<dbReference type="EMBL" id="DSRP01000132">
    <property type="protein sequence ID" value="HGG91691.1"/>
    <property type="molecule type" value="Genomic_DNA"/>
</dbReference>
<gene>
    <name evidence="7" type="ORF">ENR59_01905</name>
</gene>
<dbReference type="InterPro" id="IPR046867">
    <property type="entry name" value="AldOxase/xan_DH_MoCoBD2"/>
</dbReference>
<dbReference type="NCBIfam" id="NF045668">
    <property type="entry name" value="pterin_aldehy"/>
    <property type="match status" value="1"/>
</dbReference>